<dbReference type="AlphaFoldDB" id="A0A0C3HPD4"/>
<dbReference type="PANTHER" id="PTHR14150">
    <property type="entry name" value="U3 SMALL NUCLEOLAR RNA-ASSOCIATED PROTEIN 14"/>
    <property type="match status" value="1"/>
</dbReference>
<feature type="region of interest" description="Disordered" evidence="4">
    <location>
        <begin position="460"/>
        <end position="580"/>
    </location>
</feature>
<dbReference type="GO" id="GO:0006364">
    <property type="term" value="P:rRNA processing"/>
    <property type="evidence" value="ECO:0007669"/>
    <property type="project" value="InterPro"/>
</dbReference>
<feature type="region of interest" description="Disordered" evidence="4">
    <location>
        <begin position="773"/>
        <end position="798"/>
    </location>
</feature>
<dbReference type="Pfam" id="PF04615">
    <property type="entry name" value="Utp14"/>
    <property type="match status" value="1"/>
</dbReference>
<protein>
    <submittedName>
        <fullName evidence="5">Uncharacterized protein</fullName>
    </submittedName>
</protein>
<dbReference type="STRING" id="913774.A0A0C3HPD4"/>
<reference evidence="6" key="2">
    <citation type="submission" date="2015-01" db="EMBL/GenBank/DDBJ databases">
        <title>Evolutionary Origins and Diversification of the Mycorrhizal Mutualists.</title>
        <authorList>
            <consortium name="DOE Joint Genome Institute"/>
            <consortium name="Mycorrhizal Genomics Consortium"/>
            <person name="Kohler A."/>
            <person name="Kuo A."/>
            <person name="Nagy L.G."/>
            <person name="Floudas D."/>
            <person name="Copeland A."/>
            <person name="Barry K.W."/>
            <person name="Cichocki N."/>
            <person name="Veneault-Fourrey C."/>
            <person name="LaButti K."/>
            <person name="Lindquist E.A."/>
            <person name="Lipzen A."/>
            <person name="Lundell T."/>
            <person name="Morin E."/>
            <person name="Murat C."/>
            <person name="Riley R."/>
            <person name="Ohm R."/>
            <person name="Sun H."/>
            <person name="Tunlid A."/>
            <person name="Henrissat B."/>
            <person name="Grigoriev I.V."/>
            <person name="Hibbett D.S."/>
            <person name="Martin F."/>
        </authorList>
    </citation>
    <scope>NUCLEOTIDE SEQUENCE [LARGE SCALE GENOMIC DNA]</scope>
    <source>
        <strain evidence="6">Zn</strain>
    </source>
</reference>
<keyword evidence="2" id="KW-0597">Phosphoprotein</keyword>
<evidence type="ECO:0000256" key="2">
    <source>
        <dbReference type="ARBA" id="ARBA00022553"/>
    </source>
</evidence>
<accession>A0A0C3HPD4</accession>
<feature type="compositionally biased region" description="Basic and acidic residues" evidence="4">
    <location>
        <begin position="98"/>
        <end position="109"/>
    </location>
</feature>
<dbReference type="OrthoDB" id="277439at2759"/>
<feature type="region of interest" description="Disordered" evidence="4">
    <location>
        <begin position="302"/>
        <end position="331"/>
    </location>
</feature>
<dbReference type="GO" id="GO:0032040">
    <property type="term" value="C:small-subunit processome"/>
    <property type="evidence" value="ECO:0007669"/>
    <property type="project" value="InterPro"/>
</dbReference>
<feature type="compositionally biased region" description="Acidic residues" evidence="4">
    <location>
        <begin position="203"/>
        <end position="232"/>
    </location>
</feature>
<feature type="region of interest" description="Disordered" evidence="4">
    <location>
        <begin position="1"/>
        <end position="274"/>
    </location>
</feature>
<feature type="compositionally biased region" description="Low complexity" evidence="4">
    <location>
        <begin position="131"/>
        <end position="140"/>
    </location>
</feature>
<dbReference type="PANTHER" id="PTHR14150:SF12">
    <property type="entry name" value="U3 SMALL NUCLEOLAR RNA-ASSOCIATED PROTEIN 14 HOMOLOG A"/>
    <property type="match status" value="1"/>
</dbReference>
<feature type="compositionally biased region" description="Basic and acidic residues" evidence="4">
    <location>
        <begin position="496"/>
        <end position="507"/>
    </location>
</feature>
<reference evidence="5 6" key="1">
    <citation type="submission" date="2014-04" db="EMBL/GenBank/DDBJ databases">
        <authorList>
            <consortium name="DOE Joint Genome Institute"/>
            <person name="Kuo A."/>
            <person name="Martino E."/>
            <person name="Perotto S."/>
            <person name="Kohler A."/>
            <person name="Nagy L.G."/>
            <person name="Floudas D."/>
            <person name="Copeland A."/>
            <person name="Barry K.W."/>
            <person name="Cichocki N."/>
            <person name="Veneault-Fourrey C."/>
            <person name="LaButti K."/>
            <person name="Lindquist E.A."/>
            <person name="Lipzen A."/>
            <person name="Lundell T."/>
            <person name="Morin E."/>
            <person name="Murat C."/>
            <person name="Sun H."/>
            <person name="Tunlid A."/>
            <person name="Henrissat B."/>
            <person name="Grigoriev I.V."/>
            <person name="Hibbett D.S."/>
            <person name="Martin F."/>
            <person name="Nordberg H.P."/>
            <person name="Cantor M.N."/>
            <person name="Hua S.X."/>
        </authorList>
    </citation>
    <scope>NUCLEOTIDE SEQUENCE [LARGE SCALE GENOMIC DNA]</scope>
    <source>
        <strain evidence="5 6">Zn</strain>
    </source>
</reference>
<gene>
    <name evidence="5" type="ORF">OIDMADRAFT_116625</name>
</gene>
<feature type="compositionally biased region" description="Basic residues" evidence="4">
    <location>
        <begin position="460"/>
        <end position="470"/>
    </location>
</feature>
<dbReference type="EMBL" id="KN832872">
    <property type="protein sequence ID" value="KIN04875.1"/>
    <property type="molecule type" value="Genomic_DNA"/>
</dbReference>
<evidence type="ECO:0000313" key="6">
    <source>
        <dbReference type="Proteomes" id="UP000054321"/>
    </source>
</evidence>
<dbReference type="Proteomes" id="UP000054321">
    <property type="component" value="Unassembled WGS sequence"/>
</dbReference>
<evidence type="ECO:0000256" key="4">
    <source>
        <dbReference type="SAM" id="MobiDB-lite"/>
    </source>
</evidence>
<dbReference type="HOGENOM" id="CLU_003783_0_0_1"/>
<name>A0A0C3HPD4_OIDMZ</name>
<feature type="compositionally biased region" description="Basic and acidic residues" evidence="4">
    <location>
        <begin position="311"/>
        <end position="320"/>
    </location>
</feature>
<feature type="compositionally biased region" description="Basic and acidic residues" evidence="4">
    <location>
        <begin position="518"/>
        <end position="580"/>
    </location>
</feature>
<dbReference type="FunCoup" id="A0A0C3HPD4">
    <property type="interactions" value="791"/>
</dbReference>
<feature type="compositionally biased region" description="Acidic residues" evidence="4">
    <location>
        <begin position="155"/>
        <end position="179"/>
    </location>
</feature>
<dbReference type="InterPro" id="IPR006709">
    <property type="entry name" value="SSU_processome_Utp14"/>
</dbReference>
<dbReference type="InParanoid" id="A0A0C3HPD4"/>
<organism evidence="5 6">
    <name type="scientific">Oidiodendron maius (strain Zn)</name>
    <dbReference type="NCBI Taxonomy" id="913774"/>
    <lineage>
        <taxon>Eukaryota</taxon>
        <taxon>Fungi</taxon>
        <taxon>Dikarya</taxon>
        <taxon>Ascomycota</taxon>
        <taxon>Pezizomycotina</taxon>
        <taxon>Leotiomycetes</taxon>
        <taxon>Leotiomycetes incertae sedis</taxon>
        <taxon>Myxotrichaceae</taxon>
        <taxon>Oidiodendron</taxon>
    </lineage>
</organism>
<evidence type="ECO:0000256" key="1">
    <source>
        <dbReference type="ARBA" id="ARBA00004604"/>
    </source>
</evidence>
<evidence type="ECO:0000313" key="5">
    <source>
        <dbReference type="EMBL" id="KIN04875.1"/>
    </source>
</evidence>
<keyword evidence="3" id="KW-0539">Nucleus</keyword>
<keyword evidence="6" id="KW-1185">Reference proteome</keyword>
<feature type="compositionally biased region" description="Polar residues" evidence="4">
    <location>
        <begin position="261"/>
        <end position="274"/>
    </location>
</feature>
<feature type="region of interest" description="Disordered" evidence="4">
    <location>
        <begin position="617"/>
        <end position="758"/>
    </location>
</feature>
<sequence>MPRRQSHGGGPSNKAKAKSQSKKRSLDAFAIASHQHTDKLKIRQHRLGVSEGDNRSKKRPHDEDEGIYDEDLEISTKKLRKEPGGRFDGLDAVGGSDSEGHEWKLGHVDSDDDSDLDSDEAFGESDEERFQGFGFSGSSSQKKERKPQFRTKDVDLDEDDGGEESDSELEEGDLGEDAVDLATMLDATEESGEDMADGKDRDAEEDSSDEQVDESEDTDDESSISSADDDEITVQAKQAELQDLIARLPQTDVLSQAPIDHSSTNEYSRPSSFGLTSKTKLTLEDLVLPTIKDPNVKKSLKFLESDSNGDGGRKSSKRLDVPLAKRQQDRLDRNAAYEKTKQTLERWTDTVKHNRRADHLIFPLPDNDIASAHENCRLQPTGNSKPFNELEATIQNILEESGLATVNGRDDEHRIREFEDLETKQMTVEEVKTRRDQLRMARELLFREEAKSKRIKKIKSKSYRKVHRKQREKEERLHQQALAEGGYVPSEDELEARDRKRAQERMGAKHRASKWAKSTKETGRAAWDEDARAGVTEMARRDEELRKRVEGRNVRREFKDDSESSDDVRSDQGSDVEQAKLLRNLNKLNDTSAEGRSALGSKLANMKFMLKADAARKKENDAMVEELRRELAGEESPSEDGEDSKVGRRAFGPSKIKEGEEVNIWRQNDFEEPLYSGEEGGSVELKSHVAESGSNVATNSPQKHKRSGYSKPLILPTPGNELETSSGGGAWSKAGSKPTTISDAEATRRRHARSNAIDIEELDVSQAALIATKSKPKKDAKKLSILDMSSDESADDTAPQLSFAIRDQELVKRAFAGADVVGEFEAEKRQIIEDDEEKIVDNTLPGWGSWTGEGLTKKERARNKGRFLTRTEGVKEQNRKDAKLDRVIINEKRVKKNRKYLAVTLPHPFETRQQYERSLRLPVGPEWGTKETFQDATKPRLLVRQGIIAPMSKPSL</sequence>
<feature type="compositionally biased region" description="Acidic residues" evidence="4">
    <location>
        <begin position="110"/>
        <end position="127"/>
    </location>
</feature>
<feature type="compositionally biased region" description="Polar residues" evidence="4">
    <location>
        <begin position="692"/>
        <end position="701"/>
    </location>
</feature>
<proteinExistence type="predicted"/>
<feature type="compositionally biased region" description="Basic and acidic residues" evidence="4">
    <location>
        <begin position="617"/>
        <end position="632"/>
    </location>
</feature>
<feature type="compositionally biased region" description="Acidic residues" evidence="4">
    <location>
        <begin position="63"/>
        <end position="73"/>
    </location>
</feature>
<evidence type="ECO:0000256" key="3">
    <source>
        <dbReference type="ARBA" id="ARBA00023242"/>
    </source>
</evidence>
<comment type="subcellular location">
    <subcellularLocation>
        <location evidence="1">Nucleus</location>
        <location evidence="1">Nucleolus</location>
    </subcellularLocation>
</comment>